<organism evidence="1 2">
    <name type="scientific">Thermodesulfatator autotrophicus</name>
    <dbReference type="NCBI Taxonomy" id="1795632"/>
    <lineage>
        <taxon>Bacteria</taxon>
        <taxon>Pseudomonadati</taxon>
        <taxon>Thermodesulfobacteriota</taxon>
        <taxon>Thermodesulfobacteria</taxon>
        <taxon>Thermodesulfobacteriales</taxon>
        <taxon>Thermodesulfatatoraceae</taxon>
        <taxon>Thermodesulfatator</taxon>
    </lineage>
</organism>
<dbReference type="AlphaFoldDB" id="A0A177E7K7"/>
<protein>
    <submittedName>
        <fullName evidence="1">Uncharacterized protein</fullName>
    </submittedName>
</protein>
<evidence type="ECO:0000313" key="2">
    <source>
        <dbReference type="Proteomes" id="UP000076964"/>
    </source>
</evidence>
<dbReference type="Proteomes" id="UP000076964">
    <property type="component" value="Unassembled WGS sequence"/>
</dbReference>
<reference evidence="1 2" key="1">
    <citation type="submission" date="2016-02" db="EMBL/GenBank/DDBJ databases">
        <title>Draft genome sequence of Thermodesulfatator sp. S606.</title>
        <authorList>
            <person name="Lai Q."/>
            <person name="Cao J."/>
            <person name="Dupont S."/>
            <person name="Shao Z."/>
            <person name="Jebbar M."/>
            <person name="Alain K."/>
        </authorList>
    </citation>
    <scope>NUCLEOTIDE SEQUENCE [LARGE SCALE GENOMIC DNA]</scope>
    <source>
        <strain evidence="1 2">S606</strain>
    </source>
</reference>
<proteinExistence type="predicted"/>
<comment type="caution">
    <text evidence="1">The sequence shown here is derived from an EMBL/GenBank/DDBJ whole genome shotgun (WGS) entry which is preliminary data.</text>
</comment>
<dbReference type="OrthoDB" id="9789917at2"/>
<sequence>MPYEWLPPSKKQEPRWPGRLVEKISLENGLILEIWDYSRKLAGDRWLVGMLAQIVVEAPPEAFSSREFYEVFCEEEEGKVYYRYRKERTFVDERECEALFEQLKKRFLEAALNYLSHPSFKERLIAAEVALYERRKAWEEQVRRKDKEIERLEEEWKDRPI</sequence>
<accession>A0A177E7K7</accession>
<dbReference type="STRING" id="1795632.TH606_07055"/>
<dbReference type="RefSeq" id="WP_068542360.1">
    <property type="nucleotide sequence ID" value="NZ_LSFI01000030.1"/>
</dbReference>
<gene>
    <name evidence="1" type="ORF">TH606_07055</name>
</gene>
<dbReference type="EMBL" id="LSFI01000030">
    <property type="protein sequence ID" value="OAG27420.1"/>
    <property type="molecule type" value="Genomic_DNA"/>
</dbReference>
<evidence type="ECO:0000313" key="1">
    <source>
        <dbReference type="EMBL" id="OAG27420.1"/>
    </source>
</evidence>
<keyword evidence="2" id="KW-1185">Reference proteome</keyword>
<name>A0A177E7K7_9BACT</name>